<dbReference type="Gene3D" id="3.90.105.50">
    <property type="match status" value="1"/>
</dbReference>
<feature type="domain" description="Helix-turn-helix" evidence="1">
    <location>
        <begin position="41"/>
        <end position="90"/>
    </location>
</feature>
<dbReference type="InterPro" id="IPR010093">
    <property type="entry name" value="SinI_DNA-bd"/>
</dbReference>
<dbReference type="NCBIfam" id="TIGR01764">
    <property type="entry name" value="excise"/>
    <property type="match status" value="1"/>
</dbReference>
<protein>
    <submittedName>
        <fullName evidence="2">Helix-turn-helix domain protein</fullName>
    </submittedName>
</protein>
<dbReference type="GO" id="GO:0003677">
    <property type="term" value="F:DNA binding"/>
    <property type="evidence" value="ECO:0007669"/>
    <property type="project" value="InterPro"/>
</dbReference>
<dbReference type="InterPro" id="IPR038148">
    <property type="entry name" value="Tn1545/Tn916_Xis"/>
</dbReference>
<reference evidence="2" key="1">
    <citation type="journal article" date="2021" name="Proc. Natl. Acad. Sci. U.S.A.">
        <title>A Catalog of Tens of Thousands of Viruses from Human Metagenomes Reveals Hidden Associations with Chronic Diseases.</title>
        <authorList>
            <person name="Tisza M.J."/>
            <person name="Buck C.B."/>
        </authorList>
    </citation>
    <scope>NUCLEOTIDE SEQUENCE</scope>
    <source>
        <strain evidence="2">CtLpa4</strain>
    </source>
</reference>
<dbReference type="Pfam" id="PF12728">
    <property type="entry name" value="HTH_17"/>
    <property type="match status" value="1"/>
</dbReference>
<sequence>MVQSKSHTNSPNCSSCFLRLCAIQSQIDRLERMLSYSKETLNFKEACLYTGLSSSQLYKLLNGKEVPHYKPHGKLIFFNRKELDSWLCSNKRSIELAMEI</sequence>
<dbReference type="InterPro" id="IPR041657">
    <property type="entry name" value="HTH_17"/>
</dbReference>
<evidence type="ECO:0000313" key="2">
    <source>
        <dbReference type="EMBL" id="DAE32158.1"/>
    </source>
</evidence>
<dbReference type="EMBL" id="BK059118">
    <property type="protein sequence ID" value="DAE32158.1"/>
    <property type="molecule type" value="Genomic_DNA"/>
</dbReference>
<name>A0A8S5RL91_9VIRU</name>
<proteinExistence type="predicted"/>
<accession>A0A8S5RL91</accession>
<evidence type="ECO:0000259" key="1">
    <source>
        <dbReference type="Pfam" id="PF12728"/>
    </source>
</evidence>
<organism evidence="2">
    <name type="scientific">virus sp. ctLpa4</name>
    <dbReference type="NCBI Taxonomy" id="2825814"/>
    <lineage>
        <taxon>Viruses</taxon>
    </lineage>
</organism>